<proteinExistence type="predicted"/>
<reference evidence="1" key="1">
    <citation type="submission" date="2020-11" db="EMBL/GenBank/DDBJ databases">
        <authorList>
            <person name="Tran Van P."/>
        </authorList>
    </citation>
    <scope>NUCLEOTIDE SEQUENCE</scope>
</reference>
<name>A0A7R9QA67_9ACAR</name>
<dbReference type="OrthoDB" id="78652at2759"/>
<keyword evidence="2" id="KW-1185">Reference proteome</keyword>
<accession>A0A7R9QA67</accession>
<evidence type="ECO:0000313" key="1">
    <source>
        <dbReference type="EMBL" id="CAD7638223.1"/>
    </source>
</evidence>
<dbReference type="EMBL" id="OC915025">
    <property type="protein sequence ID" value="CAD7638223.1"/>
    <property type="molecule type" value="Genomic_DNA"/>
</dbReference>
<evidence type="ECO:0000313" key="2">
    <source>
        <dbReference type="Proteomes" id="UP000728032"/>
    </source>
</evidence>
<gene>
    <name evidence="1" type="ORF">ONB1V03_LOCUS1284</name>
</gene>
<protein>
    <submittedName>
        <fullName evidence="1">Uncharacterized protein</fullName>
    </submittedName>
</protein>
<dbReference type="AlphaFoldDB" id="A0A7R9QA67"/>
<sequence>MKGKASAIKGSIVDMKTDVIERLFMKFMAKIERTRDTEEIQKEHQILLSDIISLKMHSYCLCDKILLRMQ</sequence>
<dbReference type="EMBL" id="CAJPVJ010000200">
    <property type="protein sequence ID" value="CAG2161680.1"/>
    <property type="molecule type" value="Genomic_DNA"/>
</dbReference>
<dbReference type="Proteomes" id="UP000728032">
    <property type="component" value="Unassembled WGS sequence"/>
</dbReference>
<organism evidence="1">
    <name type="scientific">Oppiella nova</name>
    <dbReference type="NCBI Taxonomy" id="334625"/>
    <lineage>
        <taxon>Eukaryota</taxon>
        <taxon>Metazoa</taxon>
        <taxon>Ecdysozoa</taxon>
        <taxon>Arthropoda</taxon>
        <taxon>Chelicerata</taxon>
        <taxon>Arachnida</taxon>
        <taxon>Acari</taxon>
        <taxon>Acariformes</taxon>
        <taxon>Sarcoptiformes</taxon>
        <taxon>Oribatida</taxon>
        <taxon>Brachypylina</taxon>
        <taxon>Oppioidea</taxon>
        <taxon>Oppiidae</taxon>
        <taxon>Oppiella</taxon>
    </lineage>
</organism>